<dbReference type="Pfam" id="PF02875">
    <property type="entry name" value="Mur_ligase_C"/>
    <property type="match status" value="1"/>
</dbReference>
<evidence type="ECO:0000256" key="8">
    <source>
        <dbReference type="RuleBase" id="RU003664"/>
    </source>
</evidence>
<dbReference type="SUPFAM" id="SSF53623">
    <property type="entry name" value="MurD-like peptide ligases, catalytic domain"/>
    <property type="match status" value="1"/>
</dbReference>
<name>A0ABX0X7S6_9BACT</name>
<keyword evidence="12" id="KW-1185">Reference proteome</keyword>
<comment type="function">
    <text evidence="7 8">Cell wall formation. Catalyzes the addition of glutamate to the nucleotide precursor UDP-N-acetylmuramoyl-L-alanine (UMA).</text>
</comment>
<dbReference type="NCBIfam" id="TIGR01087">
    <property type="entry name" value="murD"/>
    <property type="match status" value="1"/>
</dbReference>
<sequence length="441" mass="47805">MKELKNIVVLGVGESGVSAARLALAQGYEVFVSDAGRGVERFVGELDEAGIAYELGGHSEAKIFGATEVIKSPGIPDHVPLIVALRERGILVISEIEFAARFAPRGCKIVGITGSNGKTTTTLLTHHLLAFAGVKALAGGNLGDSFARLLLDFPPQDVYVLELSSFQLDGIVEFRPDIAVVLNITPDHLDRYDYSLEKYADSKLSIAQSQRIDDRLLVLADPTTLAPALRRQDPKSQISTIRPEDVSGKSVLVDGYSFELASGQLRGKHNDLNALFAIRIALELGVNEQEIQLALDSFVPAPHRMEIIPTTDGRTWINDSKATNVDATYFALEAMDGPTVWIAGGTDKGNDYDVLLPLVKDKIHTLICMGKDNEKLKETFAGVIPEILECHGAQSAVVFAGHRAGKKDNVLLSPCCASFDLFKNYVDRGDQFRAAVQKLHA</sequence>
<feature type="domain" description="Mur ligase central" evidence="10">
    <location>
        <begin position="112"/>
        <end position="280"/>
    </location>
</feature>
<dbReference type="SUPFAM" id="SSF51984">
    <property type="entry name" value="MurCD N-terminal domain"/>
    <property type="match status" value="1"/>
</dbReference>
<comment type="subcellular location">
    <subcellularLocation>
        <location evidence="1 7 8">Cytoplasm</location>
    </subcellularLocation>
</comment>
<dbReference type="Pfam" id="PF08245">
    <property type="entry name" value="Mur_ligase_M"/>
    <property type="match status" value="1"/>
</dbReference>
<dbReference type="RefSeq" id="WP_168036044.1">
    <property type="nucleotide sequence ID" value="NZ_JAATJH010000001.1"/>
</dbReference>
<dbReference type="InterPro" id="IPR036615">
    <property type="entry name" value="Mur_ligase_C_dom_sf"/>
</dbReference>
<dbReference type="Gene3D" id="3.90.190.20">
    <property type="entry name" value="Mur ligase, C-terminal domain"/>
    <property type="match status" value="1"/>
</dbReference>
<dbReference type="EC" id="6.3.2.9" evidence="7 8"/>
<evidence type="ECO:0000256" key="4">
    <source>
        <dbReference type="ARBA" id="ARBA00022598"/>
    </source>
</evidence>
<evidence type="ECO:0000259" key="10">
    <source>
        <dbReference type="Pfam" id="PF08245"/>
    </source>
</evidence>
<evidence type="ECO:0000256" key="7">
    <source>
        <dbReference type="HAMAP-Rule" id="MF_00639"/>
    </source>
</evidence>
<reference evidence="11 12" key="1">
    <citation type="submission" date="2020-03" db="EMBL/GenBank/DDBJ databases">
        <title>Genomic Encyclopedia of Type Strains, Phase IV (KMG-IV): sequencing the most valuable type-strain genomes for metagenomic binning, comparative biology and taxonomic classification.</title>
        <authorList>
            <person name="Goeker M."/>
        </authorList>
    </citation>
    <scope>NUCLEOTIDE SEQUENCE [LARGE SCALE GENOMIC DNA]</scope>
    <source>
        <strain evidence="11 12">DSM 105096</strain>
    </source>
</reference>
<proteinExistence type="inferred from homology"/>
<evidence type="ECO:0000256" key="3">
    <source>
        <dbReference type="ARBA" id="ARBA00022490"/>
    </source>
</evidence>
<dbReference type="EMBL" id="JAATJH010000001">
    <property type="protein sequence ID" value="NJC25284.1"/>
    <property type="molecule type" value="Genomic_DNA"/>
</dbReference>
<dbReference type="Gene3D" id="3.40.50.720">
    <property type="entry name" value="NAD(P)-binding Rossmann-like Domain"/>
    <property type="match status" value="1"/>
</dbReference>
<dbReference type="GO" id="GO:0008764">
    <property type="term" value="F:UDP-N-acetylmuramoylalanine-D-glutamate ligase activity"/>
    <property type="evidence" value="ECO:0007669"/>
    <property type="project" value="UniProtKB-EC"/>
</dbReference>
<keyword evidence="7 8" id="KW-0573">Peptidoglycan synthesis</keyword>
<evidence type="ECO:0000256" key="5">
    <source>
        <dbReference type="ARBA" id="ARBA00022741"/>
    </source>
</evidence>
<dbReference type="Proteomes" id="UP000770785">
    <property type="component" value="Unassembled WGS sequence"/>
</dbReference>
<dbReference type="Pfam" id="PF21799">
    <property type="entry name" value="MurD-like_N"/>
    <property type="match status" value="1"/>
</dbReference>
<dbReference type="InterPro" id="IPR004101">
    <property type="entry name" value="Mur_ligase_C"/>
</dbReference>
<dbReference type="InterPro" id="IPR005762">
    <property type="entry name" value="MurD"/>
</dbReference>
<feature type="domain" description="Mur ligase C-terminal" evidence="9">
    <location>
        <begin position="303"/>
        <end position="415"/>
    </location>
</feature>
<dbReference type="PANTHER" id="PTHR43692">
    <property type="entry name" value="UDP-N-ACETYLMURAMOYLALANINE--D-GLUTAMATE LIGASE"/>
    <property type="match status" value="1"/>
</dbReference>
<evidence type="ECO:0000256" key="1">
    <source>
        <dbReference type="ARBA" id="ARBA00004496"/>
    </source>
</evidence>
<dbReference type="InterPro" id="IPR036565">
    <property type="entry name" value="Mur-like_cat_sf"/>
</dbReference>
<keyword evidence="4 7" id="KW-0436">Ligase</keyword>
<keyword evidence="7 8" id="KW-0133">Cell shape</keyword>
<evidence type="ECO:0000256" key="2">
    <source>
        <dbReference type="ARBA" id="ARBA00004752"/>
    </source>
</evidence>
<keyword evidence="7 8" id="KW-0961">Cell wall biogenesis/degradation</keyword>
<evidence type="ECO:0000313" key="11">
    <source>
        <dbReference type="EMBL" id="NJC25284.1"/>
    </source>
</evidence>
<keyword evidence="6 7" id="KW-0067">ATP-binding</keyword>
<protein>
    <recommendedName>
        <fullName evidence="7 8">UDP-N-acetylmuramoylalanine--D-glutamate ligase</fullName>
        <ecNumber evidence="7 8">6.3.2.9</ecNumber>
    </recommendedName>
    <alternativeName>
        <fullName evidence="7">D-glutamic acid-adding enzyme</fullName>
    </alternativeName>
    <alternativeName>
        <fullName evidence="7">UDP-N-acetylmuramoyl-L-alanyl-D-glutamate synthetase</fullName>
    </alternativeName>
</protein>
<dbReference type="Gene3D" id="3.40.1190.10">
    <property type="entry name" value="Mur-like, catalytic domain"/>
    <property type="match status" value="1"/>
</dbReference>
<comment type="pathway">
    <text evidence="2 7 8">Cell wall biogenesis; peptidoglycan biosynthesis.</text>
</comment>
<dbReference type="SUPFAM" id="SSF53244">
    <property type="entry name" value="MurD-like peptide ligases, peptide-binding domain"/>
    <property type="match status" value="1"/>
</dbReference>
<feature type="binding site" evidence="7">
    <location>
        <begin position="114"/>
        <end position="120"/>
    </location>
    <ligand>
        <name>ATP</name>
        <dbReference type="ChEBI" id="CHEBI:30616"/>
    </ligand>
</feature>
<keyword evidence="7 8" id="KW-0131">Cell cycle</keyword>
<evidence type="ECO:0000259" key="9">
    <source>
        <dbReference type="Pfam" id="PF02875"/>
    </source>
</evidence>
<comment type="similarity">
    <text evidence="7">Belongs to the MurCDEF family.</text>
</comment>
<gene>
    <name evidence="7" type="primary">murD</name>
    <name evidence="11" type="ORF">GGR27_000765</name>
</gene>
<comment type="catalytic activity">
    <reaction evidence="7 8">
        <text>UDP-N-acetyl-alpha-D-muramoyl-L-alanine + D-glutamate + ATP = UDP-N-acetyl-alpha-D-muramoyl-L-alanyl-D-glutamate + ADP + phosphate + H(+)</text>
        <dbReference type="Rhea" id="RHEA:16429"/>
        <dbReference type="ChEBI" id="CHEBI:15378"/>
        <dbReference type="ChEBI" id="CHEBI:29986"/>
        <dbReference type="ChEBI" id="CHEBI:30616"/>
        <dbReference type="ChEBI" id="CHEBI:43474"/>
        <dbReference type="ChEBI" id="CHEBI:83898"/>
        <dbReference type="ChEBI" id="CHEBI:83900"/>
        <dbReference type="ChEBI" id="CHEBI:456216"/>
        <dbReference type="EC" id="6.3.2.9"/>
    </reaction>
</comment>
<keyword evidence="7 8" id="KW-0132">Cell division</keyword>
<organism evidence="11 12">
    <name type="scientific">Neolewinella antarctica</name>
    <dbReference type="NCBI Taxonomy" id="442734"/>
    <lineage>
        <taxon>Bacteria</taxon>
        <taxon>Pseudomonadati</taxon>
        <taxon>Bacteroidota</taxon>
        <taxon>Saprospiria</taxon>
        <taxon>Saprospirales</taxon>
        <taxon>Lewinellaceae</taxon>
        <taxon>Neolewinella</taxon>
    </lineage>
</organism>
<evidence type="ECO:0000313" key="12">
    <source>
        <dbReference type="Proteomes" id="UP000770785"/>
    </source>
</evidence>
<evidence type="ECO:0000256" key="6">
    <source>
        <dbReference type="ARBA" id="ARBA00022840"/>
    </source>
</evidence>
<accession>A0ABX0X7S6</accession>
<keyword evidence="3 7" id="KW-0963">Cytoplasm</keyword>
<comment type="caution">
    <text evidence="11">The sequence shown here is derived from an EMBL/GenBank/DDBJ whole genome shotgun (WGS) entry which is preliminary data.</text>
</comment>
<dbReference type="InterPro" id="IPR013221">
    <property type="entry name" value="Mur_ligase_cen"/>
</dbReference>
<dbReference type="PANTHER" id="PTHR43692:SF1">
    <property type="entry name" value="UDP-N-ACETYLMURAMOYLALANINE--D-GLUTAMATE LIGASE"/>
    <property type="match status" value="1"/>
</dbReference>
<dbReference type="HAMAP" id="MF_00639">
    <property type="entry name" value="MurD"/>
    <property type="match status" value="1"/>
</dbReference>
<keyword evidence="5 7" id="KW-0547">Nucleotide-binding</keyword>